<dbReference type="Gene3D" id="3.90.1200.10">
    <property type="match status" value="1"/>
</dbReference>
<dbReference type="InterPro" id="IPR017441">
    <property type="entry name" value="Protein_kinase_ATP_BS"/>
</dbReference>
<dbReference type="Gene3D" id="3.30.200.20">
    <property type="entry name" value="Phosphorylase Kinase, domain 1"/>
    <property type="match status" value="1"/>
</dbReference>
<proteinExistence type="predicted"/>
<dbReference type="EMBL" id="MU006780">
    <property type="protein sequence ID" value="KAF2643436.1"/>
    <property type="molecule type" value="Genomic_DNA"/>
</dbReference>
<dbReference type="PROSITE" id="PS00107">
    <property type="entry name" value="PROTEIN_KINASE_ATP"/>
    <property type="match status" value="1"/>
</dbReference>
<organism evidence="3 4">
    <name type="scientific">Massarina eburnea CBS 473.64</name>
    <dbReference type="NCBI Taxonomy" id="1395130"/>
    <lineage>
        <taxon>Eukaryota</taxon>
        <taxon>Fungi</taxon>
        <taxon>Dikarya</taxon>
        <taxon>Ascomycota</taxon>
        <taxon>Pezizomycotina</taxon>
        <taxon>Dothideomycetes</taxon>
        <taxon>Pleosporomycetidae</taxon>
        <taxon>Pleosporales</taxon>
        <taxon>Massarineae</taxon>
        <taxon>Massarinaceae</taxon>
        <taxon>Massarina</taxon>
    </lineage>
</organism>
<keyword evidence="1" id="KW-0547">Nucleotide-binding</keyword>
<reference evidence="3" key="1">
    <citation type="journal article" date="2020" name="Stud. Mycol.">
        <title>101 Dothideomycetes genomes: a test case for predicting lifestyles and emergence of pathogens.</title>
        <authorList>
            <person name="Haridas S."/>
            <person name="Albert R."/>
            <person name="Binder M."/>
            <person name="Bloem J."/>
            <person name="Labutti K."/>
            <person name="Salamov A."/>
            <person name="Andreopoulos B."/>
            <person name="Baker S."/>
            <person name="Barry K."/>
            <person name="Bills G."/>
            <person name="Bluhm B."/>
            <person name="Cannon C."/>
            <person name="Castanera R."/>
            <person name="Culley D."/>
            <person name="Daum C."/>
            <person name="Ezra D."/>
            <person name="Gonzalez J."/>
            <person name="Henrissat B."/>
            <person name="Kuo A."/>
            <person name="Liang C."/>
            <person name="Lipzen A."/>
            <person name="Lutzoni F."/>
            <person name="Magnuson J."/>
            <person name="Mondo S."/>
            <person name="Nolan M."/>
            <person name="Ohm R."/>
            <person name="Pangilinan J."/>
            <person name="Park H.-J."/>
            <person name="Ramirez L."/>
            <person name="Alfaro M."/>
            <person name="Sun H."/>
            <person name="Tritt A."/>
            <person name="Yoshinaga Y."/>
            <person name="Zwiers L.-H."/>
            <person name="Turgeon B."/>
            <person name="Goodwin S."/>
            <person name="Spatafora J."/>
            <person name="Crous P."/>
            <person name="Grigoriev I."/>
        </authorList>
    </citation>
    <scope>NUCLEOTIDE SEQUENCE</scope>
    <source>
        <strain evidence="3">CBS 473.64</strain>
    </source>
</reference>
<accession>A0A6A6S6D0</accession>
<evidence type="ECO:0000313" key="4">
    <source>
        <dbReference type="Proteomes" id="UP000799753"/>
    </source>
</evidence>
<dbReference type="SUPFAM" id="SSF56112">
    <property type="entry name" value="Protein kinase-like (PK-like)"/>
    <property type="match status" value="1"/>
</dbReference>
<dbReference type="InterPro" id="IPR002575">
    <property type="entry name" value="Aminoglycoside_PTrfase"/>
</dbReference>
<evidence type="ECO:0000259" key="2">
    <source>
        <dbReference type="Pfam" id="PF01636"/>
    </source>
</evidence>
<feature type="domain" description="Aminoglycoside phosphotransferase" evidence="2">
    <location>
        <begin position="79"/>
        <end position="283"/>
    </location>
</feature>
<dbReference type="OrthoDB" id="25129at2759"/>
<keyword evidence="4" id="KW-1185">Reference proteome</keyword>
<dbReference type="AlphaFoldDB" id="A0A6A6S6D0"/>
<dbReference type="Proteomes" id="UP000799753">
    <property type="component" value="Unassembled WGS sequence"/>
</dbReference>
<dbReference type="GO" id="GO:0005524">
    <property type="term" value="F:ATP binding"/>
    <property type="evidence" value="ECO:0007669"/>
    <property type="project" value="UniProtKB-UniRule"/>
</dbReference>
<dbReference type="InterPro" id="IPR011009">
    <property type="entry name" value="Kinase-like_dom_sf"/>
</dbReference>
<dbReference type="Pfam" id="PF01636">
    <property type="entry name" value="APH"/>
    <property type="match status" value="1"/>
</dbReference>
<protein>
    <recommendedName>
        <fullName evidence="2">Aminoglycoside phosphotransferase domain-containing protein</fullName>
    </recommendedName>
</protein>
<evidence type="ECO:0000313" key="3">
    <source>
        <dbReference type="EMBL" id="KAF2643436.1"/>
    </source>
</evidence>
<feature type="binding site" evidence="1">
    <location>
        <position position="64"/>
    </location>
    <ligand>
        <name>ATP</name>
        <dbReference type="ChEBI" id="CHEBI:30616"/>
    </ligand>
</feature>
<name>A0A6A6S6D0_9PLEO</name>
<evidence type="ECO:0000256" key="1">
    <source>
        <dbReference type="PROSITE-ProRule" id="PRU10141"/>
    </source>
</evidence>
<keyword evidence="1" id="KW-0067">ATP-binding</keyword>
<gene>
    <name evidence="3" type="ORF">P280DRAFT_547580</name>
</gene>
<sequence>MAPISSAERDCLILDIKQSLAPTLYACSSLEGIGAGTTSFVFLGTPAQPQHSDDGDSESTFIVKYAAGFISCNQDFPLDASRCKYEALMLSALRNFRPPFTPTSQVIINTPHLHHFEEAANVEVIEYFPNAITLKEALPSLSPSQAGSVGHALGSWLRSFHSWSSTPENVELKNKVGENEKMKALKWKITYEQGSDVLKRFPETIGNDEQTIWEEIKASERGEMDGDKCNGAGNEWGIIHGDFWSGNVLISDFPFSGPLRLHVIDFEFAQVSHRSTDLDQFIGDLLERQHFNPSFATSIPVLIDHFLQGYGPIDDDLAFRTAVYAGVHEINWWSRGPNLTRSEEGKELVKKAWNMVERAWRRDAAWLNDNESGLGEYQTNTSHFWRRSLQ</sequence>